<reference evidence="6" key="1">
    <citation type="submission" date="2020-06" db="EMBL/GenBank/DDBJ databases">
        <title>Draft genomic sequecing of Geomonas sp. Red745.</title>
        <authorList>
            <person name="Itoh H."/>
            <person name="Xu Z.X."/>
            <person name="Ushijima N."/>
            <person name="Masuda Y."/>
            <person name="Shiratori Y."/>
            <person name="Senoo K."/>
        </authorList>
    </citation>
    <scope>NUCLEOTIDE SEQUENCE [LARGE SCALE GENOMIC DNA]</scope>
    <source>
        <strain evidence="6">Red745</strain>
    </source>
</reference>
<dbReference type="Proteomes" id="UP000587586">
    <property type="component" value="Unassembled WGS sequence"/>
</dbReference>
<dbReference type="GO" id="GO:0055087">
    <property type="term" value="C:Ski complex"/>
    <property type="evidence" value="ECO:0007669"/>
    <property type="project" value="InterPro"/>
</dbReference>
<feature type="repeat" description="TPR" evidence="3">
    <location>
        <begin position="65"/>
        <end position="98"/>
    </location>
</feature>
<dbReference type="Gene3D" id="1.25.40.10">
    <property type="entry name" value="Tetratricopeptide repeat domain"/>
    <property type="match status" value="1"/>
</dbReference>
<dbReference type="SMART" id="SM00028">
    <property type="entry name" value="TPR"/>
    <property type="match status" value="2"/>
</dbReference>
<keyword evidence="1" id="KW-0677">Repeat</keyword>
<dbReference type="Pfam" id="PF13432">
    <property type="entry name" value="TPR_16"/>
    <property type="match status" value="1"/>
</dbReference>
<name>A0A6V8NCW0_9BACT</name>
<evidence type="ECO:0000256" key="2">
    <source>
        <dbReference type="ARBA" id="ARBA00022803"/>
    </source>
</evidence>
<dbReference type="InterPro" id="IPR011990">
    <property type="entry name" value="TPR-like_helical_dom_sf"/>
</dbReference>
<protein>
    <submittedName>
        <fullName evidence="5">Uncharacterized protein</fullName>
    </submittedName>
</protein>
<dbReference type="EMBL" id="BLXZ01000010">
    <property type="protein sequence ID" value="GFO70472.1"/>
    <property type="molecule type" value="Genomic_DNA"/>
</dbReference>
<gene>
    <name evidence="5" type="ORF">GMLC_40510</name>
</gene>
<feature type="signal peptide" evidence="4">
    <location>
        <begin position="1"/>
        <end position="18"/>
    </location>
</feature>
<accession>A0A6V8NCW0</accession>
<dbReference type="PROSITE" id="PS50005">
    <property type="entry name" value="TPR"/>
    <property type="match status" value="1"/>
</dbReference>
<evidence type="ECO:0000256" key="1">
    <source>
        <dbReference type="ARBA" id="ARBA00022737"/>
    </source>
</evidence>
<evidence type="ECO:0000313" key="5">
    <source>
        <dbReference type="EMBL" id="GFO70472.1"/>
    </source>
</evidence>
<comment type="caution">
    <text evidence="5">The sequence shown here is derived from an EMBL/GenBank/DDBJ whole genome shotgun (WGS) entry which is preliminary data.</text>
</comment>
<dbReference type="PANTHER" id="PTHR15704">
    <property type="entry name" value="SUPERKILLER 3 PROTEIN-RELATED"/>
    <property type="match status" value="1"/>
</dbReference>
<dbReference type="RefSeq" id="WP_183363087.1">
    <property type="nucleotide sequence ID" value="NZ_BLXZ01000010.1"/>
</dbReference>
<proteinExistence type="predicted"/>
<feature type="chain" id="PRO_5028098595" evidence="4">
    <location>
        <begin position="19"/>
        <end position="147"/>
    </location>
</feature>
<evidence type="ECO:0000313" key="6">
    <source>
        <dbReference type="Proteomes" id="UP000587586"/>
    </source>
</evidence>
<dbReference type="InterPro" id="IPR039226">
    <property type="entry name" value="Ski3/TTC37"/>
</dbReference>
<dbReference type="PANTHER" id="PTHR15704:SF7">
    <property type="entry name" value="SUPERKILLER COMPLEX PROTEIN 3"/>
    <property type="match status" value="1"/>
</dbReference>
<dbReference type="PROSITE" id="PS50293">
    <property type="entry name" value="TPR_REGION"/>
    <property type="match status" value="1"/>
</dbReference>
<keyword evidence="4" id="KW-0732">Signal</keyword>
<organism evidence="5 6">
    <name type="scientific">Geomonas limicola</name>
    <dbReference type="NCBI Taxonomy" id="2740186"/>
    <lineage>
        <taxon>Bacteria</taxon>
        <taxon>Pseudomonadati</taxon>
        <taxon>Thermodesulfobacteriota</taxon>
        <taxon>Desulfuromonadia</taxon>
        <taxon>Geobacterales</taxon>
        <taxon>Geobacteraceae</taxon>
        <taxon>Geomonas</taxon>
    </lineage>
</organism>
<dbReference type="SUPFAM" id="SSF48452">
    <property type="entry name" value="TPR-like"/>
    <property type="match status" value="1"/>
</dbReference>
<evidence type="ECO:0000256" key="3">
    <source>
        <dbReference type="PROSITE-ProRule" id="PRU00339"/>
    </source>
</evidence>
<keyword evidence="6" id="KW-1185">Reference proteome</keyword>
<dbReference type="GO" id="GO:0006401">
    <property type="term" value="P:RNA catabolic process"/>
    <property type="evidence" value="ECO:0007669"/>
    <property type="project" value="InterPro"/>
</dbReference>
<dbReference type="AlphaFoldDB" id="A0A6V8NCW0"/>
<evidence type="ECO:0000256" key="4">
    <source>
        <dbReference type="SAM" id="SignalP"/>
    </source>
</evidence>
<dbReference type="InterPro" id="IPR019734">
    <property type="entry name" value="TPR_rpt"/>
</dbReference>
<keyword evidence="2 3" id="KW-0802">TPR repeat</keyword>
<sequence>MKGLFVLAMLAVPAVAVASGGGSEGFSQRESAPSLKEIKQSIDNSRYQEAITSLKKYLKSDPRSADAYNYLGFSYRKTGNLREAFKAYDRALALDPKHLGAHEYRGEAYLLNKEPEKAREDLAALKAICGNCEEYRDLERALKASGK</sequence>